<proteinExistence type="predicted"/>
<dbReference type="Proteomes" id="UP000077381">
    <property type="component" value="Unassembled WGS sequence"/>
</dbReference>
<feature type="domain" description="DUF4037" evidence="2">
    <location>
        <begin position="106"/>
        <end position="204"/>
    </location>
</feature>
<dbReference type="Pfam" id="PF13228">
    <property type="entry name" value="DUF4037"/>
    <property type="match status" value="1"/>
</dbReference>
<dbReference type="EMBL" id="LOHS01000200">
    <property type="protein sequence ID" value="OAH09418.1"/>
    <property type="molecule type" value="Genomic_DNA"/>
</dbReference>
<evidence type="ECO:0000256" key="1">
    <source>
        <dbReference type="SAM" id="MobiDB-lite"/>
    </source>
</evidence>
<comment type="caution">
    <text evidence="3">The sequence shown here is derived from an EMBL/GenBank/DDBJ whole genome shotgun (WGS) entry which is preliminary data.</text>
</comment>
<evidence type="ECO:0000259" key="2">
    <source>
        <dbReference type="Pfam" id="PF13228"/>
    </source>
</evidence>
<keyword evidence="4" id="KW-1185">Reference proteome</keyword>
<accession>A0A177HGX0</accession>
<dbReference type="STRING" id="1716141.STSP_72700"/>
<protein>
    <recommendedName>
        <fullName evidence="2">DUF4037 domain-containing protein</fullName>
    </recommendedName>
</protein>
<name>A0A177HGX0_9ACTN</name>
<organism evidence="3 4">
    <name type="scientific">Streptomyces jeddahensis</name>
    <dbReference type="NCBI Taxonomy" id="1716141"/>
    <lineage>
        <taxon>Bacteria</taxon>
        <taxon>Bacillati</taxon>
        <taxon>Actinomycetota</taxon>
        <taxon>Actinomycetes</taxon>
        <taxon>Kitasatosporales</taxon>
        <taxon>Streptomycetaceae</taxon>
        <taxon>Streptomyces</taxon>
    </lineage>
</organism>
<feature type="region of interest" description="Disordered" evidence="1">
    <location>
        <begin position="51"/>
        <end position="75"/>
    </location>
</feature>
<dbReference type="AlphaFoldDB" id="A0A177HGX0"/>
<dbReference type="InterPro" id="IPR025117">
    <property type="entry name" value="DUF4037"/>
</dbReference>
<reference evidence="3 4" key="1">
    <citation type="submission" date="2015-12" db="EMBL/GenBank/DDBJ databases">
        <title>Genome sequence of Streptomyces sp. G25.</title>
        <authorList>
            <person name="Poehlein A."/>
            <person name="Roettig A."/>
            <person name="Hiessl S."/>
            <person name="Hauschild P."/>
            <person name="Schauer J."/>
            <person name="Madkour M.H."/>
            <person name="Al-Ansari A.M."/>
            <person name="Almakishah N.H."/>
            <person name="Steinbuechel A."/>
            <person name="Daniel R."/>
        </authorList>
    </citation>
    <scope>NUCLEOTIDE SEQUENCE [LARGE SCALE GENOMIC DNA]</scope>
    <source>
        <strain evidence="4">G25(2015)</strain>
    </source>
</reference>
<evidence type="ECO:0000313" key="3">
    <source>
        <dbReference type="EMBL" id="OAH09418.1"/>
    </source>
</evidence>
<dbReference type="PATRIC" id="fig|1716141.3.peg.7701"/>
<evidence type="ECO:0000313" key="4">
    <source>
        <dbReference type="Proteomes" id="UP000077381"/>
    </source>
</evidence>
<gene>
    <name evidence="3" type="ORF">STSP_72700</name>
</gene>
<sequence length="323" mass="35769">MLGFDTARSADHEWGPRLQLFLAPEDAAAGAAAVHRLLADRLPKQVRGWPTHFRRRDDDPLDPVSGHMEPTDGPVDHRVELGDTRGWLTAQLGVDPLAGEPAARDWLVMPQQKLAEVTSGAVYHDGLGELTAARRRLEWYPDQVWRHLLACQWQRLSQEEAFVGRCAEVGDELGSAVVAARLVRDLMRLSLLLERRYAPYSKWLGSAFAQLAVADALAPSLRGALAATEYPERERHLCDAYETVAALQNETGLARPVAPERRRYHSRPFLVLHAERFARALADTVTDPDLRSLPLTGGVDQWADSTDFIGQQGSIRAAVNALA</sequence>